<keyword evidence="3" id="KW-0804">Transcription</keyword>
<keyword evidence="1" id="KW-0805">Transcription regulation</keyword>
<evidence type="ECO:0000259" key="4">
    <source>
        <dbReference type="PROSITE" id="PS50932"/>
    </source>
</evidence>
<dbReference type="SUPFAM" id="SSF53822">
    <property type="entry name" value="Periplasmic binding protein-like I"/>
    <property type="match status" value="1"/>
</dbReference>
<dbReference type="GO" id="GO:0003677">
    <property type="term" value="F:DNA binding"/>
    <property type="evidence" value="ECO:0007669"/>
    <property type="project" value="UniProtKB-KW"/>
</dbReference>
<name>A0ABW1TDM3_9LACO</name>
<dbReference type="InterPro" id="IPR010982">
    <property type="entry name" value="Lambda_DNA-bd_dom_sf"/>
</dbReference>
<gene>
    <name evidence="5" type="ORF">ACFP1C_00365</name>
</gene>
<dbReference type="CDD" id="cd01392">
    <property type="entry name" value="HTH_LacI"/>
    <property type="match status" value="1"/>
</dbReference>
<dbReference type="CDD" id="cd06283">
    <property type="entry name" value="PBP1_RegR_EndR_KdgR-like"/>
    <property type="match status" value="1"/>
</dbReference>
<dbReference type="InterPro" id="IPR000843">
    <property type="entry name" value="HTH_LacI"/>
</dbReference>
<dbReference type="PROSITE" id="PS00356">
    <property type="entry name" value="HTH_LACI_1"/>
    <property type="match status" value="1"/>
</dbReference>
<accession>A0ABW1TDM3</accession>
<dbReference type="PANTHER" id="PTHR30146">
    <property type="entry name" value="LACI-RELATED TRANSCRIPTIONAL REPRESSOR"/>
    <property type="match status" value="1"/>
</dbReference>
<dbReference type="Gene3D" id="1.10.260.40">
    <property type="entry name" value="lambda repressor-like DNA-binding domains"/>
    <property type="match status" value="1"/>
</dbReference>
<evidence type="ECO:0000256" key="2">
    <source>
        <dbReference type="ARBA" id="ARBA00023125"/>
    </source>
</evidence>
<proteinExistence type="predicted"/>
<keyword evidence="6" id="KW-1185">Reference proteome</keyword>
<evidence type="ECO:0000256" key="1">
    <source>
        <dbReference type="ARBA" id="ARBA00023015"/>
    </source>
</evidence>
<dbReference type="SUPFAM" id="SSF47413">
    <property type="entry name" value="lambda repressor-like DNA-binding domains"/>
    <property type="match status" value="1"/>
</dbReference>
<evidence type="ECO:0000313" key="6">
    <source>
        <dbReference type="Proteomes" id="UP001596283"/>
    </source>
</evidence>
<dbReference type="InterPro" id="IPR046335">
    <property type="entry name" value="LacI/GalR-like_sensor"/>
</dbReference>
<dbReference type="EMBL" id="JBHSSI010000004">
    <property type="protein sequence ID" value="MFC6259390.1"/>
    <property type="molecule type" value="Genomic_DNA"/>
</dbReference>
<sequence>MKNKPTTIKDVAKIAGVSIATVSRFLNGHYGKMSATTRQTIERVIRENNYHVNTQAKSLIQKRTYLIGMVVADIENIFSSILFKGADTILENENYQILLMNSDNSLERERTEIERLLSLQVDGIILQPMSQASTDYQFLKESNTPTVIVDRKLEPQIWTEVTTDNYAYSKMISEYISRLGYQRLAVISENIQDNSARFDRFQATKDVCRKKDLDLQLIEINKQTTNAEIYAEIMRVSEDLDVKTAFYVLKGTLLMQVVRTLSQYHIAYPDQVGLAAFDDWDWSTLVQPQITTIQQNPQDLGQTAAEILLKIFANASLPIQSLIVPSNFQIKQSLID</sequence>
<organism evidence="5 6">
    <name type="scientific">Levilactobacillus fujinensis</name>
    <dbReference type="NCBI Taxonomy" id="2486024"/>
    <lineage>
        <taxon>Bacteria</taxon>
        <taxon>Bacillati</taxon>
        <taxon>Bacillota</taxon>
        <taxon>Bacilli</taxon>
        <taxon>Lactobacillales</taxon>
        <taxon>Lactobacillaceae</taxon>
        <taxon>Levilactobacillus</taxon>
    </lineage>
</organism>
<dbReference type="SMART" id="SM00354">
    <property type="entry name" value="HTH_LACI"/>
    <property type="match status" value="1"/>
</dbReference>
<dbReference type="Proteomes" id="UP001596283">
    <property type="component" value="Unassembled WGS sequence"/>
</dbReference>
<dbReference type="RefSeq" id="WP_125686663.1">
    <property type="nucleotide sequence ID" value="NZ_JBHSSI010000004.1"/>
</dbReference>
<feature type="domain" description="HTH lacI-type" evidence="4">
    <location>
        <begin position="6"/>
        <end position="61"/>
    </location>
</feature>
<evidence type="ECO:0000256" key="3">
    <source>
        <dbReference type="ARBA" id="ARBA00023163"/>
    </source>
</evidence>
<dbReference type="Gene3D" id="3.40.50.2300">
    <property type="match status" value="2"/>
</dbReference>
<reference evidence="6" key="1">
    <citation type="journal article" date="2019" name="Int. J. Syst. Evol. Microbiol.">
        <title>The Global Catalogue of Microorganisms (GCM) 10K type strain sequencing project: providing services to taxonomists for standard genome sequencing and annotation.</title>
        <authorList>
            <consortium name="The Broad Institute Genomics Platform"/>
            <consortium name="The Broad Institute Genome Sequencing Center for Infectious Disease"/>
            <person name="Wu L."/>
            <person name="Ma J."/>
        </authorList>
    </citation>
    <scope>NUCLEOTIDE SEQUENCE [LARGE SCALE GENOMIC DNA]</scope>
    <source>
        <strain evidence="6">CCM 8908</strain>
    </source>
</reference>
<keyword evidence="2 5" id="KW-0238">DNA-binding</keyword>
<dbReference type="InterPro" id="IPR028082">
    <property type="entry name" value="Peripla_BP_I"/>
</dbReference>
<dbReference type="Pfam" id="PF13377">
    <property type="entry name" value="Peripla_BP_3"/>
    <property type="match status" value="1"/>
</dbReference>
<dbReference type="PRINTS" id="PR00036">
    <property type="entry name" value="HTHLACI"/>
</dbReference>
<dbReference type="PANTHER" id="PTHR30146:SF154">
    <property type="entry name" value="TRANSCRIPTION REGULATOR, MEMBER OF GALR FAMILY"/>
    <property type="match status" value="1"/>
</dbReference>
<dbReference type="PROSITE" id="PS50932">
    <property type="entry name" value="HTH_LACI_2"/>
    <property type="match status" value="1"/>
</dbReference>
<protein>
    <submittedName>
        <fullName evidence="5">LacI family DNA-binding transcriptional regulator</fullName>
    </submittedName>
</protein>
<dbReference type="Pfam" id="PF00356">
    <property type="entry name" value="LacI"/>
    <property type="match status" value="1"/>
</dbReference>
<evidence type="ECO:0000313" key="5">
    <source>
        <dbReference type="EMBL" id="MFC6259390.1"/>
    </source>
</evidence>
<comment type="caution">
    <text evidence="5">The sequence shown here is derived from an EMBL/GenBank/DDBJ whole genome shotgun (WGS) entry which is preliminary data.</text>
</comment>